<keyword evidence="2" id="KW-0812">Transmembrane</keyword>
<keyword evidence="4" id="KW-1185">Reference proteome</keyword>
<keyword evidence="2" id="KW-1133">Transmembrane helix</keyword>
<dbReference type="EMBL" id="KV426006">
    <property type="protein sequence ID" value="KZV92562.1"/>
    <property type="molecule type" value="Genomic_DNA"/>
</dbReference>
<gene>
    <name evidence="3" type="ORF">EXIGLDRAFT_647087</name>
</gene>
<dbReference type="STRING" id="1314781.A0A165HWL4"/>
<evidence type="ECO:0000313" key="4">
    <source>
        <dbReference type="Proteomes" id="UP000077266"/>
    </source>
</evidence>
<organism evidence="3 4">
    <name type="scientific">Exidia glandulosa HHB12029</name>
    <dbReference type="NCBI Taxonomy" id="1314781"/>
    <lineage>
        <taxon>Eukaryota</taxon>
        <taxon>Fungi</taxon>
        <taxon>Dikarya</taxon>
        <taxon>Basidiomycota</taxon>
        <taxon>Agaricomycotina</taxon>
        <taxon>Agaricomycetes</taxon>
        <taxon>Auriculariales</taxon>
        <taxon>Exidiaceae</taxon>
        <taxon>Exidia</taxon>
    </lineage>
</organism>
<sequence>MSSEYDRRSKVSSYYDRPSFDQLAQGHQRNPSHGYNANSFATPARQEPLRAGRDEEETIHGQNSPLQQDDGWDVYADFNNAGPRFATPLNMPPTFTSTDSKGYRPIPNAKSEAGGPTDVELVTVPAFGAEWSKDELRGMTKSGKKEAKAERRGDVWKAWTRGDHGFFGGFLTRKKLVFFVFGLCIAVGIVLAITIPRVPGFDFNGDAPFQPVAPSNGEPNTPERFKNAFSRTPANFSFHSWMDLRVNTHSNILPLHFNLISAEVYEATDLKLVATGNVTGLNIKAKSSVPFLFPLTFEYQAVNSSDPTWLRFYDACDNHVNHAEGVRPGIDVRVIIKMKIRGLIGTSGTATQISGVPCPIELPTDSA</sequence>
<name>A0A165HWL4_EXIGL</name>
<keyword evidence="2" id="KW-0472">Membrane</keyword>
<feature type="region of interest" description="Disordered" evidence="1">
    <location>
        <begin position="1"/>
        <end position="70"/>
    </location>
</feature>
<dbReference type="OrthoDB" id="5582002at2759"/>
<feature type="transmembrane region" description="Helical" evidence="2">
    <location>
        <begin position="176"/>
        <end position="195"/>
    </location>
</feature>
<reference evidence="3 4" key="1">
    <citation type="journal article" date="2016" name="Mol. Biol. Evol.">
        <title>Comparative Genomics of Early-Diverging Mushroom-Forming Fungi Provides Insights into the Origins of Lignocellulose Decay Capabilities.</title>
        <authorList>
            <person name="Nagy L.G."/>
            <person name="Riley R."/>
            <person name="Tritt A."/>
            <person name="Adam C."/>
            <person name="Daum C."/>
            <person name="Floudas D."/>
            <person name="Sun H."/>
            <person name="Yadav J.S."/>
            <person name="Pangilinan J."/>
            <person name="Larsson K.H."/>
            <person name="Matsuura K."/>
            <person name="Barry K."/>
            <person name="Labutti K."/>
            <person name="Kuo R."/>
            <person name="Ohm R.A."/>
            <person name="Bhattacharya S.S."/>
            <person name="Shirouzu T."/>
            <person name="Yoshinaga Y."/>
            <person name="Martin F.M."/>
            <person name="Grigoriev I.V."/>
            <person name="Hibbett D.S."/>
        </authorList>
    </citation>
    <scope>NUCLEOTIDE SEQUENCE [LARGE SCALE GENOMIC DNA]</scope>
    <source>
        <strain evidence="3 4">HHB12029</strain>
    </source>
</reference>
<accession>A0A165HWL4</accession>
<feature type="compositionally biased region" description="Polar residues" evidence="1">
    <location>
        <begin position="25"/>
        <end position="41"/>
    </location>
</feature>
<protein>
    <submittedName>
        <fullName evidence="3">Uncharacterized protein</fullName>
    </submittedName>
</protein>
<dbReference type="AlphaFoldDB" id="A0A165HWL4"/>
<evidence type="ECO:0000256" key="2">
    <source>
        <dbReference type="SAM" id="Phobius"/>
    </source>
</evidence>
<dbReference type="Proteomes" id="UP000077266">
    <property type="component" value="Unassembled WGS sequence"/>
</dbReference>
<dbReference type="InParanoid" id="A0A165HWL4"/>
<proteinExistence type="predicted"/>
<evidence type="ECO:0000256" key="1">
    <source>
        <dbReference type="SAM" id="MobiDB-lite"/>
    </source>
</evidence>
<evidence type="ECO:0000313" key="3">
    <source>
        <dbReference type="EMBL" id="KZV92562.1"/>
    </source>
</evidence>